<dbReference type="AlphaFoldDB" id="A0A8S3V4H1"/>
<dbReference type="SMART" id="SM00506">
    <property type="entry name" value="A1pp"/>
    <property type="match status" value="1"/>
</dbReference>
<keyword evidence="3" id="KW-1185">Reference proteome</keyword>
<evidence type="ECO:0000259" key="1">
    <source>
        <dbReference type="PROSITE" id="PS51154"/>
    </source>
</evidence>
<protein>
    <recommendedName>
        <fullName evidence="1">Macro domain-containing protein</fullName>
    </recommendedName>
</protein>
<dbReference type="InterPro" id="IPR043472">
    <property type="entry name" value="Macro_dom-like"/>
</dbReference>
<dbReference type="EMBL" id="CAJPWZ010003081">
    <property type="protein sequence ID" value="CAG2251253.1"/>
    <property type="molecule type" value="Genomic_DNA"/>
</dbReference>
<name>A0A8S3V4H1_MYTED</name>
<feature type="domain" description="Macro" evidence="1">
    <location>
        <begin position="86"/>
        <end position="355"/>
    </location>
</feature>
<dbReference type="SUPFAM" id="SSF52949">
    <property type="entry name" value="Macro domain-like"/>
    <property type="match status" value="1"/>
</dbReference>
<dbReference type="PROSITE" id="PS51154">
    <property type="entry name" value="MACRO"/>
    <property type="match status" value="1"/>
</dbReference>
<evidence type="ECO:0000313" key="3">
    <source>
        <dbReference type="Proteomes" id="UP000683360"/>
    </source>
</evidence>
<dbReference type="Gene3D" id="3.40.220.10">
    <property type="entry name" value="Leucine Aminopeptidase, subunit E, domain 1"/>
    <property type="match status" value="1"/>
</dbReference>
<evidence type="ECO:0000313" key="2">
    <source>
        <dbReference type="EMBL" id="CAG2251253.1"/>
    </source>
</evidence>
<reference evidence="2" key="1">
    <citation type="submission" date="2021-03" db="EMBL/GenBank/DDBJ databases">
        <authorList>
            <person name="Bekaert M."/>
        </authorList>
    </citation>
    <scope>NUCLEOTIDE SEQUENCE</scope>
</reference>
<proteinExistence type="predicted"/>
<gene>
    <name evidence="2" type="ORF">MEDL_62938</name>
</gene>
<dbReference type="InterPro" id="IPR002589">
    <property type="entry name" value="Macro_dom"/>
</dbReference>
<sequence>MIATNDNRFSIVVVGYQIPFKSLVNHINLLTDSVSVSERLENHEIRLLAAGKEMEIIRNEHKSINIVPDLANSNIEYSGTAAIVASAKHRVSDTLKTKVTLIIQDIANERYQFFKRKSVQKELEKEFKDKGVTCAVEFEKDNKIIIYALSRTEGEKAVNVVKKTIAEVNVGKETPPGLLDKELQEVRKRKATHSDKHLKLGIGVGHDLVQKGGDQIQLECHTYLQSKQIKELNKDEVFCSSSGKLTNFRWVVHIPGEKWENVKESSEIDGKNNFIKLITSSLEKAEEKKSKSIAMPALCCGNNEYPVNKSTDWIVEALNEYLKRPGSKTSIRKIYLCDKNPSAVDNFVKKLKAYKYALIYNRDKQQI</sequence>
<dbReference type="Pfam" id="PF01661">
    <property type="entry name" value="Macro"/>
    <property type="match status" value="1"/>
</dbReference>
<accession>A0A8S3V4H1</accession>
<dbReference type="Proteomes" id="UP000683360">
    <property type="component" value="Unassembled WGS sequence"/>
</dbReference>
<organism evidence="2 3">
    <name type="scientific">Mytilus edulis</name>
    <name type="common">Blue mussel</name>
    <dbReference type="NCBI Taxonomy" id="6550"/>
    <lineage>
        <taxon>Eukaryota</taxon>
        <taxon>Metazoa</taxon>
        <taxon>Spiralia</taxon>
        <taxon>Lophotrochozoa</taxon>
        <taxon>Mollusca</taxon>
        <taxon>Bivalvia</taxon>
        <taxon>Autobranchia</taxon>
        <taxon>Pteriomorphia</taxon>
        <taxon>Mytilida</taxon>
        <taxon>Mytiloidea</taxon>
        <taxon>Mytilidae</taxon>
        <taxon>Mytilinae</taxon>
        <taxon>Mytilus</taxon>
    </lineage>
</organism>
<comment type="caution">
    <text evidence="2">The sequence shown here is derived from an EMBL/GenBank/DDBJ whole genome shotgun (WGS) entry which is preliminary data.</text>
</comment>